<evidence type="ECO:0000259" key="2">
    <source>
        <dbReference type="Pfam" id="PF01590"/>
    </source>
</evidence>
<evidence type="ECO:0000256" key="1">
    <source>
        <dbReference type="SAM" id="MobiDB-lite"/>
    </source>
</evidence>
<sequence length="189" mass="20839">EDTLTTTTRDSPSPSEGRDSQIIVRKPDVEQAPDITLPARRAQDFLQATEAICRANGLDEVLQALLNITLRQFGAYHSWGALRNQPTGPMTCHAGKGRDGRTVELSEIKLNEKINQAVESGQFLLLPQVSTQIEDEKIRSAMIAPVIDPTGCFGVLYVDNAADREQYSLSDLDYLMLLAIHTAAILENF</sequence>
<reference evidence="3" key="1">
    <citation type="journal article" date="2014" name="Front. Microbiol.">
        <title>High frequency of phylogenetically diverse reductive dehalogenase-homologous genes in deep subseafloor sedimentary metagenomes.</title>
        <authorList>
            <person name="Kawai M."/>
            <person name="Futagami T."/>
            <person name="Toyoda A."/>
            <person name="Takaki Y."/>
            <person name="Nishi S."/>
            <person name="Hori S."/>
            <person name="Arai W."/>
            <person name="Tsubouchi T."/>
            <person name="Morono Y."/>
            <person name="Uchiyama I."/>
            <person name="Ito T."/>
            <person name="Fujiyama A."/>
            <person name="Inagaki F."/>
            <person name="Takami H."/>
        </authorList>
    </citation>
    <scope>NUCLEOTIDE SEQUENCE</scope>
    <source>
        <strain evidence="3">Expedition CK06-06</strain>
    </source>
</reference>
<comment type="caution">
    <text evidence="3">The sequence shown here is derived from an EMBL/GenBank/DDBJ whole genome shotgun (WGS) entry which is preliminary data.</text>
</comment>
<dbReference type="Gene3D" id="3.30.450.40">
    <property type="match status" value="1"/>
</dbReference>
<organism evidence="3">
    <name type="scientific">marine sediment metagenome</name>
    <dbReference type="NCBI Taxonomy" id="412755"/>
    <lineage>
        <taxon>unclassified sequences</taxon>
        <taxon>metagenomes</taxon>
        <taxon>ecological metagenomes</taxon>
    </lineage>
</organism>
<proteinExistence type="predicted"/>
<evidence type="ECO:0000313" key="3">
    <source>
        <dbReference type="EMBL" id="GAJ10018.1"/>
    </source>
</evidence>
<name>X1TXH2_9ZZZZ</name>
<feature type="domain" description="GAF" evidence="2">
    <location>
        <begin position="58"/>
        <end position="184"/>
    </location>
</feature>
<accession>X1TXH2</accession>
<protein>
    <recommendedName>
        <fullName evidence="2">GAF domain-containing protein</fullName>
    </recommendedName>
</protein>
<dbReference type="SUPFAM" id="SSF55781">
    <property type="entry name" value="GAF domain-like"/>
    <property type="match status" value="1"/>
</dbReference>
<feature type="non-terminal residue" evidence="3">
    <location>
        <position position="1"/>
    </location>
</feature>
<gene>
    <name evidence="3" type="ORF">S12H4_45546</name>
</gene>
<dbReference type="InterPro" id="IPR003018">
    <property type="entry name" value="GAF"/>
</dbReference>
<dbReference type="Pfam" id="PF01590">
    <property type="entry name" value="GAF"/>
    <property type="match status" value="1"/>
</dbReference>
<dbReference type="EMBL" id="BARW01028171">
    <property type="protein sequence ID" value="GAJ10018.1"/>
    <property type="molecule type" value="Genomic_DNA"/>
</dbReference>
<dbReference type="InterPro" id="IPR029016">
    <property type="entry name" value="GAF-like_dom_sf"/>
</dbReference>
<dbReference type="AlphaFoldDB" id="X1TXH2"/>
<feature type="compositionally biased region" description="Polar residues" evidence="1">
    <location>
        <begin position="1"/>
        <end position="14"/>
    </location>
</feature>
<feature type="region of interest" description="Disordered" evidence="1">
    <location>
        <begin position="1"/>
        <end position="22"/>
    </location>
</feature>